<evidence type="ECO:0000256" key="2">
    <source>
        <dbReference type="ARBA" id="ARBA00022723"/>
    </source>
</evidence>
<dbReference type="OrthoDB" id="6358396at2759"/>
<dbReference type="PANTHER" id="PTHR46481">
    <property type="entry name" value="ZINC FINGER BED DOMAIN-CONTAINING PROTEIN 4"/>
    <property type="match status" value="1"/>
</dbReference>
<gene>
    <name evidence="6" type="ORF">APZ42_031450</name>
</gene>
<keyword evidence="5" id="KW-0539">Nucleus</keyword>
<dbReference type="STRING" id="35525.A0A164MUQ2"/>
<keyword evidence="4" id="KW-0862">Zinc</keyword>
<dbReference type="PANTHER" id="PTHR46481:SF10">
    <property type="entry name" value="ZINC FINGER BED DOMAIN-CONTAINING PROTEIN 39"/>
    <property type="match status" value="1"/>
</dbReference>
<keyword evidence="7" id="KW-1185">Reference proteome</keyword>
<dbReference type="Proteomes" id="UP000076858">
    <property type="component" value="Unassembled WGS sequence"/>
</dbReference>
<evidence type="ECO:0000256" key="1">
    <source>
        <dbReference type="ARBA" id="ARBA00004123"/>
    </source>
</evidence>
<dbReference type="EMBL" id="LRGB01002941">
    <property type="protein sequence ID" value="KZS05381.1"/>
    <property type="molecule type" value="Genomic_DNA"/>
</dbReference>
<comment type="subcellular location">
    <subcellularLocation>
        <location evidence="1">Nucleus</location>
    </subcellularLocation>
</comment>
<evidence type="ECO:0000313" key="6">
    <source>
        <dbReference type="EMBL" id="KZS05381.1"/>
    </source>
</evidence>
<evidence type="ECO:0008006" key="8">
    <source>
        <dbReference type="Google" id="ProtNLM"/>
    </source>
</evidence>
<dbReference type="GO" id="GO:0005634">
    <property type="term" value="C:nucleus"/>
    <property type="evidence" value="ECO:0007669"/>
    <property type="project" value="UniProtKB-SubCell"/>
</dbReference>
<name>A0A164MUQ2_9CRUS</name>
<dbReference type="AlphaFoldDB" id="A0A164MUQ2"/>
<evidence type="ECO:0000256" key="3">
    <source>
        <dbReference type="ARBA" id="ARBA00022771"/>
    </source>
</evidence>
<comment type="caution">
    <text evidence="6">The sequence shown here is derived from an EMBL/GenBank/DDBJ whole genome shotgun (WGS) entry which is preliminary data.</text>
</comment>
<evidence type="ECO:0000256" key="4">
    <source>
        <dbReference type="ARBA" id="ARBA00022833"/>
    </source>
</evidence>
<dbReference type="InterPro" id="IPR052035">
    <property type="entry name" value="ZnF_BED_domain_contain"/>
</dbReference>
<proteinExistence type="predicted"/>
<dbReference type="GO" id="GO:0008270">
    <property type="term" value="F:zinc ion binding"/>
    <property type="evidence" value="ECO:0007669"/>
    <property type="project" value="UniProtKB-KW"/>
</dbReference>
<organism evidence="6 7">
    <name type="scientific">Daphnia magna</name>
    <dbReference type="NCBI Taxonomy" id="35525"/>
    <lineage>
        <taxon>Eukaryota</taxon>
        <taxon>Metazoa</taxon>
        <taxon>Ecdysozoa</taxon>
        <taxon>Arthropoda</taxon>
        <taxon>Crustacea</taxon>
        <taxon>Branchiopoda</taxon>
        <taxon>Diplostraca</taxon>
        <taxon>Cladocera</taxon>
        <taxon>Anomopoda</taxon>
        <taxon>Daphniidae</taxon>
        <taxon>Daphnia</taxon>
    </lineage>
</organism>
<evidence type="ECO:0000256" key="5">
    <source>
        <dbReference type="ARBA" id="ARBA00023242"/>
    </source>
</evidence>
<keyword evidence="2" id="KW-0479">Metal-binding</keyword>
<evidence type="ECO:0000313" key="7">
    <source>
        <dbReference type="Proteomes" id="UP000076858"/>
    </source>
</evidence>
<sequence>MSKQLHTKHSTMLTKIDQSGLNSKGKVVKPFKVIPIIYNEGSAHDAFIEFIATNSCNKINAIINNYAKYYNNHGFALGEEAAFRKFTSKLQPLYKFLEASDVKDRLMRTYAKMKQKVIEQLGKIDVALTTDLWTSPNNFSFLGITIAMWNETFQPIDVIVEFKYVLGDHSGVNLAKNFYNNLTSYQLNDKVSIIFTD</sequence>
<reference evidence="6 7" key="1">
    <citation type="submission" date="2016-03" db="EMBL/GenBank/DDBJ databases">
        <title>EvidentialGene: Evidence-directed Construction of Genes on Genomes.</title>
        <authorList>
            <person name="Gilbert D.G."/>
            <person name="Choi J.-H."/>
            <person name="Mockaitis K."/>
            <person name="Colbourne J."/>
            <person name="Pfrender M."/>
        </authorList>
    </citation>
    <scope>NUCLEOTIDE SEQUENCE [LARGE SCALE GENOMIC DNA]</scope>
    <source>
        <strain evidence="6 7">Xinb3</strain>
        <tissue evidence="6">Complete organism</tissue>
    </source>
</reference>
<accession>A0A164MUQ2</accession>
<keyword evidence="3" id="KW-0863">Zinc-finger</keyword>
<protein>
    <recommendedName>
        <fullName evidence="8">Zinc finger BED domain-containing-like protein</fullName>
    </recommendedName>
</protein>